<dbReference type="STRING" id="7897.ENSLACP00000007979"/>
<dbReference type="Pfam" id="PF07677">
    <property type="entry name" value="A2M_recep"/>
    <property type="match status" value="1"/>
</dbReference>
<dbReference type="FunFam" id="1.50.10.20:FF:000001">
    <property type="entry name" value="CD109 isoform 1"/>
    <property type="match status" value="1"/>
</dbReference>
<evidence type="ECO:0000256" key="13">
    <source>
        <dbReference type="ARBA" id="ARBA00056820"/>
    </source>
</evidence>
<dbReference type="InterPro" id="IPR050473">
    <property type="entry name" value="A2M/Complement_sys"/>
</dbReference>
<evidence type="ECO:0000256" key="14">
    <source>
        <dbReference type="ARBA" id="ARBA00063008"/>
    </source>
</evidence>
<dbReference type="EMBL" id="AFYH01196838">
    <property type="status" value="NOT_ANNOTATED_CDS"/>
    <property type="molecule type" value="Genomic_DNA"/>
</dbReference>
<dbReference type="Gene3D" id="2.60.40.10">
    <property type="entry name" value="Immunoglobulins"/>
    <property type="match status" value="2"/>
</dbReference>
<protein>
    <recommendedName>
        <fullName evidence="15">CD109 antigen</fullName>
    </recommendedName>
</protein>
<dbReference type="SMART" id="SM01359">
    <property type="entry name" value="A2M_N_2"/>
    <property type="match status" value="1"/>
</dbReference>
<dbReference type="Gene3D" id="2.20.130.20">
    <property type="match status" value="1"/>
</dbReference>
<evidence type="ECO:0000256" key="2">
    <source>
        <dbReference type="ARBA" id="ARBA00010952"/>
    </source>
</evidence>
<comment type="function">
    <text evidence="13">Modulates negatively TGFB1 signaling in keratinocytes.</text>
</comment>
<dbReference type="SMART" id="SM01419">
    <property type="entry name" value="Thiol-ester_cl"/>
    <property type="match status" value="1"/>
</dbReference>
<evidence type="ECO:0000259" key="18">
    <source>
        <dbReference type="SMART" id="SM01361"/>
    </source>
</evidence>
<keyword evidence="7" id="KW-0722">Serine protease inhibitor</keyword>
<dbReference type="InterPro" id="IPR001599">
    <property type="entry name" value="Macroglobln_a2"/>
</dbReference>
<dbReference type="InterPro" id="IPR008930">
    <property type="entry name" value="Terpenoid_cyclase/PrenylTrfase"/>
</dbReference>
<dbReference type="EMBL" id="AFYH01196837">
    <property type="status" value="NOT_ANNOTATED_CDS"/>
    <property type="molecule type" value="Genomic_DNA"/>
</dbReference>
<dbReference type="PROSITE" id="PS00477">
    <property type="entry name" value="ALPHA_2_MACROGLOBULIN"/>
    <property type="match status" value="1"/>
</dbReference>
<dbReference type="InterPro" id="IPR041555">
    <property type="entry name" value="MG3"/>
</dbReference>
<dbReference type="Pfam" id="PF01835">
    <property type="entry name" value="MG2"/>
    <property type="match status" value="1"/>
</dbReference>
<dbReference type="InterPro" id="IPR011625">
    <property type="entry name" value="A2M_N_BRD"/>
</dbReference>
<dbReference type="FunCoup" id="H3AEA8">
    <property type="interactions" value="862"/>
</dbReference>
<evidence type="ECO:0000313" key="20">
    <source>
        <dbReference type="Proteomes" id="UP000008672"/>
    </source>
</evidence>
<dbReference type="EMBL" id="AFYH01196843">
    <property type="status" value="NOT_ANNOTATED_CDS"/>
    <property type="molecule type" value="Genomic_DNA"/>
</dbReference>
<reference evidence="19" key="2">
    <citation type="submission" date="2025-08" db="UniProtKB">
        <authorList>
            <consortium name="Ensembl"/>
        </authorList>
    </citation>
    <scope>IDENTIFICATION</scope>
</reference>
<dbReference type="Gene3D" id="6.20.50.160">
    <property type="match status" value="1"/>
</dbReference>
<dbReference type="InterPro" id="IPR011626">
    <property type="entry name" value="Alpha-macroglobulin_TED"/>
</dbReference>
<feature type="domain" description="Alpha-macroglobulin receptor-binding" evidence="18">
    <location>
        <begin position="1290"/>
        <end position="1374"/>
    </location>
</feature>
<keyword evidence="11" id="KW-0325">Glycoprotein</keyword>
<dbReference type="PANTHER" id="PTHR11412:SF136">
    <property type="entry name" value="CD109 ANTIGEN"/>
    <property type="match status" value="1"/>
</dbReference>
<keyword evidence="3" id="KW-1003">Cell membrane</keyword>
<accession>H3AEA8</accession>
<dbReference type="SUPFAM" id="SSF49410">
    <property type="entry name" value="Alpha-macroglobulin receptor domain"/>
    <property type="match status" value="1"/>
</dbReference>
<organism evidence="19 20">
    <name type="scientific">Latimeria chalumnae</name>
    <name type="common">Coelacanth</name>
    <dbReference type="NCBI Taxonomy" id="7897"/>
    <lineage>
        <taxon>Eukaryota</taxon>
        <taxon>Metazoa</taxon>
        <taxon>Chordata</taxon>
        <taxon>Craniata</taxon>
        <taxon>Vertebrata</taxon>
        <taxon>Euteleostomi</taxon>
        <taxon>Coelacanthiformes</taxon>
        <taxon>Coelacanthidae</taxon>
        <taxon>Latimeria</taxon>
    </lineage>
</organism>
<sequence>PTFLIAAPKHICLGSNTTLSVALFGGEHPEVQVAAEIFNGSTVLANAEDTYRNGSVGTLVLPAIFLDTDQVNLQLVVKGYAQNTLLFSNSSSLTLLSKNMSVFIQTDKSLYKAGQGVKIRVVSVNPDLKPYKGQIDIVIMDPKENRIQQWLAVSTNMGVVSKEFQLSENPPLGDWMIQAIINGVITTKYFTVAQYVLPKFEVILHNSPTYLLSKQENLTGTVTAKYTYGKPVKGYAVVTVSTNMHYLQKINISKRIEINGSADFSFSYLDLITLTPYYNILYSINMKEVKLLLTAVVTESLTGIKRNSSATVSIKEMEYSLQFFGGSQILKPSLNFTVYLNVSRYDNKQLTIEERKNMVTVHINQDPQLMDIIQVRTQSFGNNTDFMQKFKTLNFTYTVPESGIIKIQVPVEAQNNYLSIEAYFQNTLQQHYVSVVFNSPSNTYIQIRDPHSTGKVGSPIEVVIDGTEMIKEINYLVVARGQIVTVGKKSANTFTLTPEQSWMPTARVIVYYVKDSGEVVNDAMTVSTEGLIQNSVLLSWSKNQATPAENISLSVTVREPNSLVGLLVVDKSAKLLGNKNDITSDAVAEELKKYMPENSIVITSPTSVFKKCNLLVLTDADLPVDNTKKKSLLLQSERNMTKTSILYFVNLRNFAHVVREPRVRSHFPETWIWIDTNTGSETNKKIDVTVPDSITSWIASAFVISENLGLGLTTEFAQLRAFQAFFVSLNLPYSVTRGEEFILEVTIFNYLKTSLEVMVTLELNGSFDILAGSDDINTIVNQRQESVPSQDGKTVFFPISPQQLGEIPIKVTATSSAANDSVSRKVLVKAEGIEQSYSQTVLLDLAGANPQSVKKTLNFTFPLDVVHGSEKACVTVVGDILGPSITGLESLIQMPYGCGEQNMINFAPNIYVLKYLTATQQMKDDIKQKSLSFMEQGYQRELTYQRSDGSFSAFGNSDSSGSTWLSAFVLRCFLQACPVIYIDKSVLNKTAMWLVDNQKLTGEFGEPGRVIHTELQGGLNGPVTLTAYVLTAFFEDEKLSNTYKDKVLAAVNFTEGKLAQGIADNYTLSIVAYALSLAGSSQASTALNELIQRADKQDGTMFWSSPASGLTSGWQPRSTDVELAAYALLSHLKQNRVTEGIPIMKWLSQQRSHLGGYSSTQDTIVALQALSEFESLSASSTVNLMVSVTGSGISVPITLHVDSNNVLLLQTKEIGIQQPMSIDITSSGNGLAIFQFNVFYNLKSSVAARKRRDVDNHEAFDLDIIVYDDPKDVNNITLTICLRFENVTKTGMAVMEVDLLSGFAAAEDGIATNDLIKNIEFQENKVVLYFDSLNATEVCVDILAVRESKVAKSKDATVIVYDYYEPKRRAQRSYLSTVMSKMSSCEFCGDNCTLCQSNVKRMAQCCVLSQVLYYYKGCDLTLFIDNIWY</sequence>
<dbReference type="HOGENOM" id="CLU_001634_5_2_1"/>
<dbReference type="EMBL" id="AFYH01196841">
    <property type="status" value="NOT_ANNOTATED_CDS"/>
    <property type="molecule type" value="Genomic_DNA"/>
</dbReference>
<dbReference type="EMBL" id="AFYH01196836">
    <property type="status" value="NOT_ANNOTATED_CDS"/>
    <property type="molecule type" value="Genomic_DNA"/>
</dbReference>
<dbReference type="Ensembl" id="ENSLACT00000008045.1">
    <property type="protein sequence ID" value="ENSLACP00000007979.1"/>
    <property type="gene ID" value="ENSLACG00000007061.1"/>
</dbReference>
<comment type="similarity">
    <text evidence="2">Belongs to the protease inhibitor I39 (alpha-2-macroglobulin) family.</text>
</comment>
<dbReference type="PANTHER" id="PTHR11412">
    <property type="entry name" value="MACROGLOBULIN / COMPLEMENT"/>
    <property type="match status" value="1"/>
</dbReference>
<dbReference type="SMART" id="SM01361">
    <property type="entry name" value="A2M_recep"/>
    <property type="match status" value="1"/>
</dbReference>
<evidence type="ECO:0000256" key="1">
    <source>
        <dbReference type="ARBA" id="ARBA00004609"/>
    </source>
</evidence>
<dbReference type="eggNOG" id="KOG1366">
    <property type="taxonomic scope" value="Eukaryota"/>
</dbReference>
<evidence type="ECO:0000256" key="11">
    <source>
        <dbReference type="ARBA" id="ARBA00023180"/>
    </source>
</evidence>
<keyword evidence="12" id="KW-0449">Lipoprotein</keyword>
<evidence type="ECO:0000313" key="19">
    <source>
        <dbReference type="Ensembl" id="ENSLACP00000007979.1"/>
    </source>
</evidence>
<dbReference type="Pfam" id="PF00207">
    <property type="entry name" value="A2M"/>
    <property type="match status" value="1"/>
</dbReference>
<evidence type="ECO:0000256" key="12">
    <source>
        <dbReference type="ARBA" id="ARBA00023288"/>
    </source>
</evidence>
<dbReference type="EMBL" id="AFYH01196839">
    <property type="status" value="NOT_ANNOTATED_CDS"/>
    <property type="molecule type" value="Genomic_DNA"/>
</dbReference>
<evidence type="ECO:0000256" key="15">
    <source>
        <dbReference type="ARBA" id="ARBA00069665"/>
    </source>
</evidence>
<dbReference type="Pfam" id="PF07678">
    <property type="entry name" value="TED_complement"/>
    <property type="match status" value="1"/>
</dbReference>
<evidence type="ECO:0000259" key="17">
    <source>
        <dbReference type="SMART" id="SM01360"/>
    </source>
</evidence>
<gene>
    <name evidence="19" type="primary">CD109</name>
</gene>
<dbReference type="InterPro" id="IPR041813">
    <property type="entry name" value="A2M_TED"/>
</dbReference>
<dbReference type="OMA" id="FMNSFTV"/>
<dbReference type="SMART" id="SM01360">
    <property type="entry name" value="A2M"/>
    <property type="match status" value="1"/>
</dbReference>
<dbReference type="FunFam" id="2.60.40.10:FF:000155">
    <property type="entry name" value="complement C3 isoform X1"/>
    <property type="match status" value="1"/>
</dbReference>
<dbReference type="GO" id="GO:0005615">
    <property type="term" value="C:extracellular space"/>
    <property type="evidence" value="ECO:0007669"/>
    <property type="project" value="InterPro"/>
</dbReference>
<evidence type="ECO:0000256" key="3">
    <source>
        <dbReference type="ARBA" id="ARBA00022475"/>
    </source>
</evidence>
<dbReference type="Pfam" id="PF07703">
    <property type="entry name" value="A2M_BRD"/>
    <property type="match status" value="1"/>
</dbReference>
<dbReference type="EMBL" id="AFYH01196840">
    <property type="status" value="NOT_ANNOTATED_CDS"/>
    <property type="molecule type" value="Genomic_DNA"/>
</dbReference>
<feature type="domain" description="Alpha-2-macroglobulin" evidence="17">
    <location>
        <begin position="670"/>
        <end position="761"/>
    </location>
</feature>
<dbReference type="FunFam" id="2.60.40.1930:FF:000001">
    <property type="entry name" value="CD109 isoform 3"/>
    <property type="match status" value="1"/>
</dbReference>
<dbReference type="EMBL" id="AFYH01196845">
    <property type="status" value="NOT_ANNOTATED_CDS"/>
    <property type="molecule type" value="Genomic_DNA"/>
</dbReference>
<feature type="domain" description="Alpha-2-macroglobulin bait region" evidence="16">
    <location>
        <begin position="445"/>
        <end position="576"/>
    </location>
</feature>
<dbReference type="EMBL" id="AFYH01196842">
    <property type="status" value="NOT_ANNOTATED_CDS"/>
    <property type="molecule type" value="Genomic_DNA"/>
</dbReference>
<evidence type="ECO:0000256" key="5">
    <source>
        <dbReference type="ARBA" id="ARBA00022690"/>
    </source>
</evidence>
<dbReference type="InterPro" id="IPR047565">
    <property type="entry name" value="Alpha-macroglob_thiol-ester_cl"/>
</dbReference>
<dbReference type="EMBL" id="AFYH01196844">
    <property type="status" value="NOT_ANNOTATED_CDS"/>
    <property type="molecule type" value="Genomic_DNA"/>
</dbReference>
<evidence type="ECO:0000259" key="16">
    <source>
        <dbReference type="SMART" id="SM01359"/>
    </source>
</evidence>
<dbReference type="GO" id="GO:0004867">
    <property type="term" value="F:serine-type endopeptidase inhibitor activity"/>
    <property type="evidence" value="ECO:0007669"/>
    <property type="project" value="UniProtKB-KW"/>
</dbReference>
<dbReference type="GO" id="GO:0005886">
    <property type="term" value="C:plasma membrane"/>
    <property type="evidence" value="ECO:0007669"/>
    <property type="project" value="UniProtKB-SubCell"/>
</dbReference>
<dbReference type="InterPro" id="IPR013783">
    <property type="entry name" value="Ig-like_fold"/>
</dbReference>
<dbReference type="InterPro" id="IPR036595">
    <property type="entry name" value="A-macroglobulin_rcpt-bd_sf"/>
</dbReference>
<dbReference type="InterPro" id="IPR002890">
    <property type="entry name" value="MG2"/>
</dbReference>
<keyword evidence="6" id="KW-0732">Signal</keyword>
<dbReference type="Gene3D" id="2.60.120.1540">
    <property type="match status" value="1"/>
</dbReference>
<evidence type="ECO:0000256" key="8">
    <source>
        <dbReference type="ARBA" id="ARBA00022966"/>
    </source>
</evidence>
<reference evidence="20" key="1">
    <citation type="submission" date="2011-08" db="EMBL/GenBank/DDBJ databases">
        <title>The draft genome of Latimeria chalumnae.</title>
        <authorList>
            <person name="Di Palma F."/>
            <person name="Alfoldi J."/>
            <person name="Johnson J."/>
            <person name="Berlin A."/>
            <person name="Gnerre S."/>
            <person name="Jaffe D."/>
            <person name="MacCallum I."/>
            <person name="Young S."/>
            <person name="Walker B.J."/>
            <person name="Lander E."/>
            <person name="Lindblad-Toh K."/>
        </authorList>
    </citation>
    <scope>NUCLEOTIDE SEQUENCE [LARGE SCALE GENOMIC DNA]</scope>
    <source>
        <strain evidence="20">Wild caught</strain>
    </source>
</reference>
<keyword evidence="4" id="KW-0336">GPI-anchor</keyword>
<reference evidence="19" key="3">
    <citation type="submission" date="2025-09" db="UniProtKB">
        <authorList>
            <consortium name="Ensembl"/>
        </authorList>
    </citation>
    <scope>IDENTIFICATION</scope>
</reference>
<dbReference type="Pfam" id="PF17791">
    <property type="entry name" value="MG3"/>
    <property type="match status" value="1"/>
</dbReference>
<dbReference type="InParanoid" id="H3AEA8"/>
<keyword evidence="5" id="KW-0646">Protease inhibitor</keyword>
<evidence type="ECO:0000256" key="7">
    <source>
        <dbReference type="ARBA" id="ARBA00022900"/>
    </source>
</evidence>
<comment type="subunit">
    <text evidence="14">Heterodimer; disulfide-linked. Interacts with TGFB1 and TGFBR1. Forms a heteromeric complex with TGFBR1, TGFBR2 and TGFBR3 in a ligand-independent manner.</text>
</comment>
<dbReference type="InterPro" id="IPR019742">
    <property type="entry name" value="MacrogloblnA2_CS"/>
</dbReference>
<dbReference type="GO" id="GO:0098552">
    <property type="term" value="C:side of membrane"/>
    <property type="evidence" value="ECO:0007669"/>
    <property type="project" value="UniProtKB-KW"/>
</dbReference>
<evidence type="ECO:0000256" key="4">
    <source>
        <dbReference type="ARBA" id="ARBA00022622"/>
    </source>
</evidence>
<dbReference type="Gene3D" id="2.60.40.1940">
    <property type="match status" value="1"/>
</dbReference>
<name>H3AEA8_LATCH</name>
<dbReference type="Gene3D" id="2.60.40.1930">
    <property type="match status" value="3"/>
</dbReference>
<keyword evidence="8" id="KW-0882">Thioester bond</keyword>
<evidence type="ECO:0000256" key="6">
    <source>
        <dbReference type="ARBA" id="ARBA00022729"/>
    </source>
</evidence>
<dbReference type="SUPFAM" id="SSF81296">
    <property type="entry name" value="E set domains"/>
    <property type="match status" value="1"/>
</dbReference>
<dbReference type="GeneTree" id="ENSGT00940000155926"/>
<evidence type="ECO:0000256" key="9">
    <source>
        <dbReference type="ARBA" id="ARBA00023136"/>
    </source>
</evidence>
<dbReference type="Gene3D" id="1.50.10.20">
    <property type="match status" value="1"/>
</dbReference>
<keyword evidence="20" id="KW-1185">Reference proteome</keyword>
<dbReference type="Gene3D" id="2.60.40.690">
    <property type="entry name" value="Alpha-macroglobulin, receptor-binding domain"/>
    <property type="match status" value="1"/>
</dbReference>
<dbReference type="Proteomes" id="UP000008672">
    <property type="component" value="Unassembled WGS sequence"/>
</dbReference>
<dbReference type="CDD" id="cd02897">
    <property type="entry name" value="A2M_2"/>
    <property type="match status" value="1"/>
</dbReference>
<comment type="subcellular location">
    <subcellularLocation>
        <location evidence="1">Cell membrane</location>
        <topology evidence="1">Lipid-anchor</topology>
        <topology evidence="1">GPI-anchor</topology>
    </subcellularLocation>
</comment>
<proteinExistence type="inferred from homology"/>
<keyword evidence="9" id="KW-0472">Membrane</keyword>
<dbReference type="InterPro" id="IPR014756">
    <property type="entry name" value="Ig_E-set"/>
</dbReference>
<dbReference type="SUPFAM" id="SSF48239">
    <property type="entry name" value="Terpenoid cyclases/Protein prenyltransferases"/>
    <property type="match status" value="1"/>
</dbReference>
<keyword evidence="10" id="KW-1015">Disulfide bond</keyword>
<dbReference type="InterPro" id="IPR009048">
    <property type="entry name" value="A-macroglobulin_rcpt-bd"/>
</dbReference>
<evidence type="ECO:0000256" key="10">
    <source>
        <dbReference type="ARBA" id="ARBA00023157"/>
    </source>
</evidence>